<organism evidence="1">
    <name type="scientific">bioreactor metagenome</name>
    <dbReference type="NCBI Taxonomy" id="1076179"/>
    <lineage>
        <taxon>unclassified sequences</taxon>
        <taxon>metagenomes</taxon>
        <taxon>ecological metagenomes</taxon>
    </lineage>
</organism>
<accession>A0A645DW12</accession>
<dbReference type="EMBL" id="VSSQ01040290">
    <property type="protein sequence ID" value="MPM93495.1"/>
    <property type="molecule type" value="Genomic_DNA"/>
</dbReference>
<name>A0A645DW12_9ZZZZ</name>
<evidence type="ECO:0000313" key="1">
    <source>
        <dbReference type="EMBL" id="MPM93495.1"/>
    </source>
</evidence>
<comment type="caution">
    <text evidence="1">The sequence shown here is derived from an EMBL/GenBank/DDBJ whole genome shotgun (WGS) entry which is preliminary data.</text>
</comment>
<reference evidence="1" key="1">
    <citation type="submission" date="2019-08" db="EMBL/GenBank/DDBJ databases">
        <authorList>
            <person name="Kucharzyk K."/>
            <person name="Murdoch R.W."/>
            <person name="Higgins S."/>
            <person name="Loffler F."/>
        </authorList>
    </citation>
    <scope>NUCLEOTIDE SEQUENCE</scope>
</reference>
<sequence length="47" mass="5298">MDQKERVGIDGKEASLKIGTHSIIDAVDAHLRMLFLKIDFRVDETQG</sequence>
<proteinExistence type="predicted"/>
<gene>
    <name evidence="1" type="ORF">SDC9_140633</name>
</gene>
<dbReference type="AlphaFoldDB" id="A0A645DW12"/>
<protein>
    <submittedName>
        <fullName evidence="1">Uncharacterized protein</fullName>
    </submittedName>
</protein>